<comment type="caution">
    <text evidence="1">The sequence shown here is derived from an EMBL/GenBank/DDBJ whole genome shotgun (WGS) entry which is preliminary data.</text>
</comment>
<gene>
    <name evidence="1" type="ORF">HaLaN_02802</name>
</gene>
<organism evidence="1 2">
    <name type="scientific">Haematococcus lacustris</name>
    <name type="common">Green alga</name>
    <name type="synonym">Haematococcus pluvialis</name>
    <dbReference type="NCBI Taxonomy" id="44745"/>
    <lineage>
        <taxon>Eukaryota</taxon>
        <taxon>Viridiplantae</taxon>
        <taxon>Chlorophyta</taxon>
        <taxon>core chlorophytes</taxon>
        <taxon>Chlorophyceae</taxon>
        <taxon>CS clade</taxon>
        <taxon>Chlamydomonadales</taxon>
        <taxon>Haematococcaceae</taxon>
        <taxon>Haematococcus</taxon>
    </lineage>
</organism>
<accession>A0A699YCI5</accession>
<dbReference type="EMBL" id="BLLF01000125">
    <property type="protein sequence ID" value="GFH07920.1"/>
    <property type="molecule type" value="Genomic_DNA"/>
</dbReference>
<proteinExistence type="predicted"/>
<reference evidence="1 2" key="1">
    <citation type="submission" date="2020-02" db="EMBL/GenBank/DDBJ databases">
        <title>Draft genome sequence of Haematococcus lacustris strain NIES-144.</title>
        <authorList>
            <person name="Morimoto D."/>
            <person name="Nakagawa S."/>
            <person name="Yoshida T."/>
            <person name="Sawayama S."/>
        </authorList>
    </citation>
    <scope>NUCLEOTIDE SEQUENCE [LARGE SCALE GENOMIC DNA]</scope>
    <source>
        <strain evidence="1 2">NIES-144</strain>
    </source>
</reference>
<keyword evidence="2" id="KW-1185">Reference proteome</keyword>
<evidence type="ECO:0000313" key="2">
    <source>
        <dbReference type="Proteomes" id="UP000485058"/>
    </source>
</evidence>
<dbReference type="Proteomes" id="UP000485058">
    <property type="component" value="Unassembled WGS sequence"/>
</dbReference>
<name>A0A699YCI5_HAELA</name>
<protein>
    <submittedName>
        <fullName evidence="1">Uncharacterized protein</fullName>
    </submittedName>
</protein>
<evidence type="ECO:0000313" key="1">
    <source>
        <dbReference type="EMBL" id="GFH07920.1"/>
    </source>
</evidence>
<sequence length="54" mass="5703">MVRVEQQVEAGLRHTTLVSVVSCDAVATVLSVQQDAHVVMGHAISGSHAMDEAM</sequence>
<dbReference type="AlphaFoldDB" id="A0A699YCI5"/>